<evidence type="ECO:0000313" key="1">
    <source>
        <dbReference type="EMBL" id="MCZ4639121.1"/>
    </source>
</evidence>
<comment type="caution">
    <text evidence="1">The sequence shown here is derived from an EMBL/GenBank/DDBJ whole genome shotgun (WGS) entry which is preliminary data.</text>
</comment>
<accession>A0ABT4PD93</accession>
<organism evidence="1 2">
    <name type="scientific">Streptomyces rubrogriseus</name>
    <dbReference type="NCBI Taxonomy" id="194673"/>
    <lineage>
        <taxon>Bacteria</taxon>
        <taxon>Bacillati</taxon>
        <taxon>Actinomycetota</taxon>
        <taxon>Actinomycetes</taxon>
        <taxon>Kitasatosporales</taxon>
        <taxon>Streptomycetaceae</taxon>
        <taxon>Streptomyces</taxon>
        <taxon>Streptomyces violaceoruber group</taxon>
    </lineage>
</organism>
<proteinExistence type="predicted"/>
<dbReference type="EMBL" id="JAPWHU010000894">
    <property type="protein sequence ID" value="MCZ4639121.1"/>
    <property type="molecule type" value="Genomic_DNA"/>
</dbReference>
<feature type="non-terminal residue" evidence="1">
    <location>
        <position position="227"/>
    </location>
</feature>
<evidence type="ECO:0000313" key="2">
    <source>
        <dbReference type="Proteomes" id="UP001301132"/>
    </source>
</evidence>
<keyword evidence="2" id="KW-1185">Reference proteome</keyword>
<gene>
    <name evidence="1" type="ORF">O3S69_34295</name>
</gene>
<protein>
    <submittedName>
        <fullName evidence="1">CDP-glycerol--poly(Glycerophosphate) glycerophosphotransferase</fullName>
    </submittedName>
</protein>
<sequence>PPAVAERASALPDAVEVLLLDHVRSSWRASGLPSPDGPRLARAGRAGESLALDDRAGLLRLTPLLGNRAVRAGFWRAHERLLTTEDEPFAAYAALLLADRVACLPHPAYEDRRLRPESLPPPTAAQRYALVDRYEALLGLTADRPAVHGVLYDLMIRDCLHTFARAGMPDDVAREFFHRASVTARRHRPEGLRRPAGLEGVRRSLLEEGAYGRYRALRTASHARRGV</sequence>
<dbReference type="Proteomes" id="UP001301132">
    <property type="component" value="Unassembled WGS sequence"/>
</dbReference>
<feature type="non-terminal residue" evidence="1">
    <location>
        <position position="1"/>
    </location>
</feature>
<reference evidence="1 2" key="1">
    <citation type="submission" date="2022-12" db="EMBL/GenBank/DDBJ databases">
        <authorList>
            <person name="Abashina T."/>
            <person name="Solyanikova I."/>
            <person name="Delegan Y."/>
        </authorList>
    </citation>
    <scope>NUCLEOTIDE SEQUENCE [LARGE SCALE GENOMIC DNA]</scope>
    <source>
        <strain evidence="1 2">IPS92ro</strain>
    </source>
</reference>
<name>A0ABT4PD93_9ACTN</name>